<dbReference type="CDD" id="cd06558">
    <property type="entry name" value="crotonase-like"/>
    <property type="match status" value="1"/>
</dbReference>
<comment type="subcellular location">
    <subcellularLocation>
        <location evidence="1">Peroxisome</location>
    </subcellularLocation>
</comment>
<dbReference type="STRING" id="37653.A0A0L8H339"/>
<dbReference type="OMA" id="LHCDFVY"/>
<evidence type="ECO:0000313" key="5">
    <source>
        <dbReference type="EMBL" id="KOF83514.1"/>
    </source>
</evidence>
<dbReference type="GO" id="GO:0005777">
    <property type="term" value="C:peroxisome"/>
    <property type="evidence" value="ECO:0007669"/>
    <property type="project" value="UniProtKB-SubCell"/>
</dbReference>
<name>A0A0L8H339_OCTBM</name>
<dbReference type="Gene3D" id="3.90.226.10">
    <property type="entry name" value="2-enoyl-CoA Hydratase, Chain A, domain 1"/>
    <property type="match status" value="1"/>
</dbReference>
<dbReference type="CDD" id="cd00435">
    <property type="entry name" value="ACBP"/>
    <property type="match status" value="1"/>
</dbReference>
<dbReference type="Gene3D" id="1.10.12.10">
    <property type="entry name" value="Lyase 2-enoyl-coa Hydratase, Chain A, domain 2"/>
    <property type="match status" value="1"/>
</dbReference>
<dbReference type="GO" id="GO:0004165">
    <property type="term" value="F:delta(3)-delta(2)-enoyl-CoA isomerase activity"/>
    <property type="evidence" value="ECO:0007669"/>
    <property type="project" value="UniProtKB-ARBA"/>
</dbReference>
<dbReference type="Gene3D" id="1.20.80.10">
    <property type="match status" value="1"/>
</dbReference>
<evidence type="ECO:0000259" key="4">
    <source>
        <dbReference type="PROSITE" id="PS51228"/>
    </source>
</evidence>
<dbReference type="InterPro" id="IPR051053">
    <property type="entry name" value="ECH/Chromodomain_protein"/>
</dbReference>
<dbReference type="InterPro" id="IPR029045">
    <property type="entry name" value="ClpP/crotonase-like_dom_sf"/>
</dbReference>
<organism evidence="5">
    <name type="scientific">Octopus bimaculoides</name>
    <name type="common">California two-spotted octopus</name>
    <dbReference type="NCBI Taxonomy" id="37653"/>
    <lineage>
        <taxon>Eukaryota</taxon>
        <taxon>Metazoa</taxon>
        <taxon>Spiralia</taxon>
        <taxon>Lophotrochozoa</taxon>
        <taxon>Mollusca</taxon>
        <taxon>Cephalopoda</taxon>
        <taxon>Coleoidea</taxon>
        <taxon>Octopodiformes</taxon>
        <taxon>Octopoda</taxon>
        <taxon>Incirrata</taxon>
        <taxon>Octopodidae</taxon>
        <taxon>Octopus</taxon>
    </lineage>
</organism>
<dbReference type="GO" id="GO:0000062">
    <property type="term" value="F:fatty-acyl-CoA binding"/>
    <property type="evidence" value="ECO:0007669"/>
    <property type="project" value="InterPro"/>
</dbReference>
<reference evidence="5" key="1">
    <citation type="submission" date="2015-07" db="EMBL/GenBank/DDBJ databases">
        <title>MeaNS - Measles Nucleotide Surveillance Program.</title>
        <authorList>
            <person name="Tran T."/>
            <person name="Druce J."/>
        </authorList>
    </citation>
    <scope>NUCLEOTIDE SEQUENCE</scope>
    <source>
        <strain evidence="5">UCB-OBI-ISO-001</strain>
        <tissue evidence="5">Gonad</tissue>
    </source>
</reference>
<dbReference type="InterPro" id="IPR035984">
    <property type="entry name" value="Acyl-CoA-binding_sf"/>
</dbReference>
<dbReference type="PANTHER" id="PTHR43684:SF1">
    <property type="entry name" value="ENOYL-COA DELTA ISOMERASE 2"/>
    <property type="match status" value="1"/>
</dbReference>
<evidence type="ECO:0000256" key="3">
    <source>
        <dbReference type="ARBA" id="ARBA00023235"/>
    </source>
</evidence>
<dbReference type="InterPro" id="IPR001753">
    <property type="entry name" value="Enoyl-CoA_hydra/iso"/>
</dbReference>
<dbReference type="InterPro" id="IPR000582">
    <property type="entry name" value="Acyl-CoA-binding_protein"/>
</dbReference>
<dbReference type="PRINTS" id="PR00689">
    <property type="entry name" value="ACOABINDINGP"/>
</dbReference>
<evidence type="ECO:0000256" key="2">
    <source>
        <dbReference type="ARBA" id="ARBA00023140"/>
    </source>
</evidence>
<keyword evidence="3" id="KW-0413">Isomerase</keyword>
<feature type="domain" description="ACB" evidence="4">
    <location>
        <begin position="37"/>
        <end position="122"/>
    </location>
</feature>
<dbReference type="OrthoDB" id="409763at2759"/>
<accession>A0A0L8H339</accession>
<dbReference type="SUPFAM" id="SSF52096">
    <property type="entry name" value="ClpP/crotonase"/>
    <property type="match status" value="1"/>
</dbReference>
<dbReference type="KEGG" id="obi:106873161"/>
<dbReference type="InterPro" id="IPR014352">
    <property type="entry name" value="FERM/acyl-CoA-bd_prot_sf"/>
</dbReference>
<dbReference type="InterPro" id="IPR014748">
    <property type="entry name" value="Enoyl-CoA_hydra_C"/>
</dbReference>
<protein>
    <recommendedName>
        <fullName evidence="4">ACB domain-containing protein</fullName>
    </recommendedName>
</protein>
<proteinExistence type="predicted"/>
<dbReference type="PROSITE" id="PS51228">
    <property type="entry name" value="ACB_2"/>
    <property type="match status" value="1"/>
</dbReference>
<dbReference type="SUPFAM" id="SSF47027">
    <property type="entry name" value="Acyl-CoA binding protein"/>
    <property type="match status" value="1"/>
</dbReference>
<dbReference type="Pfam" id="PF00378">
    <property type="entry name" value="ECH_1"/>
    <property type="match status" value="1"/>
</dbReference>
<keyword evidence="2" id="KW-0576">Peroxisome</keyword>
<dbReference type="FunFam" id="3.90.226.10:FF:000084">
    <property type="entry name" value="Enoyl-CoA delta isomerase 2, mitochondrial"/>
    <property type="match status" value="1"/>
</dbReference>
<dbReference type="Pfam" id="PF00887">
    <property type="entry name" value="ACBP"/>
    <property type="match status" value="1"/>
</dbReference>
<dbReference type="PANTHER" id="PTHR43684">
    <property type="match status" value="1"/>
</dbReference>
<dbReference type="AlphaFoldDB" id="A0A0L8H339"/>
<evidence type="ECO:0000256" key="1">
    <source>
        <dbReference type="ARBA" id="ARBA00004275"/>
    </source>
</evidence>
<dbReference type="EMBL" id="KQ419456">
    <property type="protein sequence ID" value="KOF83514.1"/>
    <property type="molecule type" value="Genomic_DNA"/>
</dbReference>
<sequence>MIRSLFSAPKFRTLVSYTRSHIQHRKFHTNLLAMASHDAQFKSAKEKLGTLKEDPGNMAKLQLYALFKQASIGDCNAKKPSMVDFVGKAKYDAWNKLKGMSHDEAQLNYIKTVNELVAAEAPAKTEHSGSTGNYKFLIVECKDSIFKITFNRPNKRNAITIDMYYEIINALQEATTADCSIAVVTGAGEYYCSGNDLNNFANVAPENISAMAENASVILGKFVGAIIDFPKPLIALVNGPAVGISVTALGLFDAVYASDKATFHTPFSSLGQSPEGCSSYVFPKIMGTAKASEILLFNKKLTAKEAFERNLVTEVIPHGSFVEETEAKMKLFASFPPQSMKFSKVLCRNNEKELLYRVDENERKLLVERWQSKECADAIMAFFQRSSKM</sequence>
<gene>
    <name evidence="5" type="ORF">OCBIM_22023661mg</name>
</gene>